<organism evidence="1 2">
    <name type="scientific">Halioglobus maricola</name>
    <dbReference type="NCBI Taxonomy" id="2601894"/>
    <lineage>
        <taxon>Bacteria</taxon>
        <taxon>Pseudomonadati</taxon>
        <taxon>Pseudomonadota</taxon>
        <taxon>Gammaproteobacteria</taxon>
        <taxon>Cellvibrionales</taxon>
        <taxon>Halieaceae</taxon>
        <taxon>Halioglobus</taxon>
    </lineage>
</organism>
<keyword evidence="2" id="KW-1185">Reference proteome</keyword>
<proteinExistence type="predicted"/>
<dbReference type="KEGG" id="halc:EY643_14860"/>
<dbReference type="EMBL" id="CP036422">
    <property type="protein sequence ID" value="QFU76826.1"/>
    <property type="molecule type" value="Genomic_DNA"/>
</dbReference>
<evidence type="ECO:0000313" key="2">
    <source>
        <dbReference type="Proteomes" id="UP000326287"/>
    </source>
</evidence>
<name>A0A5P9NMU8_9GAMM</name>
<dbReference type="OrthoDB" id="1029638at2"/>
<gene>
    <name evidence="1" type="ORF">EY643_14860</name>
</gene>
<dbReference type="Proteomes" id="UP000326287">
    <property type="component" value="Chromosome"/>
</dbReference>
<accession>A0A5P9NMU8</accession>
<reference evidence="1 2" key="1">
    <citation type="submission" date="2019-02" db="EMBL/GenBank/DDBJ databases">
        <authorList>
            <person name="Li S.-H."/>
        </authorList>
    </citation>
    <scope>NUCLEOTIDE SEQUENCE [LARGE SCALE GENOMIC DNA]</scope>
    <source>
        <strain evidence="1 2">IMCC14385</strain>
    </source>
</reference>
<protein>
    <submittedName>
        <fullName evidence="1">Uncharacterized protein</fullName>
    </submittedName>
</protein>
<dbReference type="RefSeq" id="WP_153239968.1">
    <property type="nucleotide sequence ID" value="NZ_CP036422.1"/>
</dbReference>
<dbReference type="AlphaFoldDB" id="A0A5P9NMU8"/>
<evidence type="ECO:0000313" key="1">
    <source>
        <dbReference type="EMBL" id="QFU76826.1"/>
    </source>
</evidence>
<sequence>MKNLLKAFLVALVVVGGFTAYEVQRNAAVAKIPARDHSLKLDVNNSRVLHDLEQGRDYDSSVIDNTYTWVSRRYDASDFRLQSLARILYDYRDSITDADYQTIAETFLGFKYWMDQPGSDSMCYWSENHQLLFAASEYLAGQYWPDEVFSNSGQTGSEHLAMARERILTWLEQRWLYGFTEWYSNTYYVEDIAPLANLIDFAEDPEIVIKSQIIMDLLLYDVATQSHQGSFISSSGRMYANGKRYPERNSMQAVIDSIWDPAPWGREPSKRVGMDINFVYINNYEVPAVLKAIGEDVEEGTVIKASTGLNLDELAAEDLIGLEDRQIMMQWAIEAFSNDIIIDNTVRYMRTHNMLSNEFLHDLNPFNLAVLRYTNGLPAISRLLNPVTNGTAIQRANTYTYKTPDYMVATAQAYHPGTYGDQQHLWNAVLSRQVSVFTTHPAKPLSDKGALSGSPGYWVGSGRFPHVVQDRNVVLNIFRIPSETGFMEKSIQDYTHAHFPQERFDEVRLDGRYAFGRTGHTFGAFVALNPLHYHEDSSDDLVQPGRDAFWVFEAGSAADDGSFDAFIARVKANAVGYADGELSYSSSGREYVLRFQGDFTIDGEIQDLEYPRFDSPYVQAPRKPETLRIEYGGQFLDLDFYNRVRASGSR</sequence>